<dbReference type="AlphaFoldDB" id="A0A1I0LWP7"/>
<feature type="signal peptide" evidence="1">
    <location>
        <begin position="1"/>
        <end position="19"/>
    </location>
</feature>
<feature type="chain" id="PRO_5011475045" evidence="1">
    <location>
        <begin position="20"/>
        <end position="131"/>
    </location>
</feature>
<sequence>MKRITIAVMALMSLTTAQAQEEKQDTAVFMNGCREFVNYVEGQAPLTKPTADSLIIYQDSIKERYRQIKPQLNDDQVGEYNRLMGRYTKRMLEYRGDRLSDGLQATGDSIAKTANRVGQQIGGFFKGLFNK</sequence>
<gene>
    <name evidence="2" type="ORF">SAMN04487850_0001</name>
</gene>
<accession>A0A1I0LWP7</accession>
<organism evidence="2 3">
    <name type="scientific">Prevotella aff. ruminicola Tc2-24</name>
    <dbReference type="NCBI Taxonomy" id="81582"/>
    <lineage>
        <taxon>Bacteria</taxon>
        <taxon>Pseudomonadati</taxon>
        <taxon>Bacteroidota</taxon>
        <taxon>Bacteroidia</taxon>
        <taxon>Bacteroidales</taxon>
        <taxon>Prevotellaceae</taxon>
        <taxon>Prevotella</taxon>
    </lineage>
</organism>
<dbReference type="RefSeq" id="WP_091913909.1">
    <property type="nucleotide sequence ID" value="NZ_FOIQ01000001.1"/>
</dbReference>
<proteinExistence type="predicted"/>
<dbReference type="Proteomes" id="UP000199373">
    <property type="component" value="Unassembled WGS sequence"/>
</dbReference>
<evidence type="ECO:0000256" key="1">
    <source>
        <dbReference type="SAM" id="SignalP"/>
    </source>
</evidence>
<keyword evidence="1" id="KW-0732">Signal</keyword>
<dbReference type="EMBL" id="FOIQ01000001">
    <property type="protein sequence ID" value="SEV79757.1"/>
    <property type="molecule type" value="Genomic_DNA"/>
</dbReference>
<protein>
    <submittedName>
        <fullName evidence="2">Uncharacterized protein</fullName>
    </submittedName>
</protein>
<keyword evidence="3" id="KW-1185">Reference proteome</keyword>
<evidence type="ECO:0000313" key="2">
    <source>
        <dbReference type="EMBL" id="SEV79757.1"/>
    </source>
</evidence>
<evidence type="ECO:0000313" key="3">
    <source>
        <dbReference type="Proteomes" id="UP000199373"/>
    </source>
</evidence>
<reference evidence="2 3" key="1">
    <citation type="submission" date="2016-10" db="EMBL/GenBank/DDBJ databases">
        <authorList>
            <person name="de Groot N.N."/>
        </authorList>
    </citation>
    <scope>NUCLEOTIDE SEQUENCE [LARGE SCALE GENOMIC DNA]</scope>
    <source>
        <strain evidence="2 3">TC2-24</strain>
    </source>
</reference>
<name>A0A1I0LWP7_9BACT</name>